<evidence type="ECO:0000256" key="7">
    <source>
        <dbReference type="ARBA" id="ARBA00023136"/>
    </source>
</evidence>
<evidence type="ECO:0000256" key="9">
    <source>
        <dbReference type="ARBA" id="ARBA00045912"/>
    </source>
</evidence>
<protein>
    <recommendedName>
        <fullName evidence="8 10">Man(5)GlcNAc(2)-PP-dolichol translocation protein RFT1</fullName>
    </recommendedName>
</protein>
<keyword evidence="4 10" id="KW-0812">Transmembrane</keyword>
<keyword evidence="6 10" id="KW-1133">Transmembrane helix</keyword>
<dbReference type="VEuPathDB" id="FungiDB:A1O9_05117"/>
<proteinExistence type="inferred from homology"/>
<comment type="subcellular location">
    <subcellularLocation>
        <location evidence="1 10">Endoplasmic reticulum membrane</location>
        <topology evidence="1 10">Multi-pass membrane protein</topology>
    </subcellularLocation>
</comment>
<feature type="transmembrane region" description="Helical" evidence="10">
    <location>
        <begin position="276"/>
        <end position="294"/>
    </location>
</feature>
<dbReference type="RefSeq" id="XP_013262857.1">
    <property type="nucleotide sequence ID" value="XM_013407403.1"/>
</dbReference>
<dbReference type="GO" id="GO:0006488">
    <property type="term" value="P:dolichol-linked oligosaccharide biosynthetic process"/>
    <property type="evidence" value="ECO:0007669"/>
    <property type="project" value="InterPro"/>
</dbReference>
<dbReference type="Pfam" id="PF04506">
    <property type="entry name" value="Rft-1"/>
    <property type="match status" value="1"/>
</dbReference>
<feature type="transmembrane region" description="Helical" evidence="10">
    <location>
        <begin position="12"/>
        <end position="31"/>
    </location>
</feature>
<dbReference type="HOGENOM" id="CLU_023360_3_0_1"/>
<name>A0A072PKN0_9EURO</name>
<feature type="transmembrane region" description="Helical" evidence="10">
    <location>
        <begin position="161"/>
        <end position="179"/>
    </location>
</feature>
<feature type="transmembrane region" description="Helical" evidence="10">
    <location>
        <begin position="374"/>
        <end position="393"/>
    </location>
</feature>
<evidence type="ECO:0000313" key="12">
    <source>
        <dbReference type="EMBL" id="KEF60267.1"/>
    </source>
</evidence>
<keyword evidence="13" id="KW-1185">Reference proteome</keyword>
<dbReference type="STRING" id="1182545.A0A072PKN0"/>
<dbReference type="GO" id="GO:0034203">
    <property type="term" value="P:glycolipid translocation"/>
    <property type="evidence" value="ECO:0007669"/>
    <property type="project" value="TreeGrafter"/>
</dbReference>
<organism evidence="12 13">
    <name type="scientific">Exophiala aquamarina CBS 119918</name>
    <dbReference type="NCBI Taxonomy" id="1182545"/>
    <lineage>
        <taxon>Eukaryota</taxon>
        <taxon>Fungi</taxon>
        <taxon>Dikarya</taxon>
        <taxon>Ascomycota</taxon>
        <taxon>Pezizomycotina</taxon>
        <taxon>Eurotiomycetes</taxon>
        <taxon>Chaetothyriomycetidae</taxon>
        <taxon>Chaetothyriales</taxon>
        <taxon>Herpotrichiellaceae</taxon>
        <taxon>Exophiala</taxon>
    </lineage>
</organism>
<gene>
    <name evidence="12" type="ORF">A1O9_05117</name>
</gene>
<comment type="function">
    <text evidence="9 10">Intramembrane glycolipid transporter that operates in the biosynthetic pathway of dolichol-linked oligosaccharides, the glycan precursors employed in protein asparagine (N)-glycosylation. The sequential addition of sugars to dolichol pyrophosphate produces dolichol-linked oligosaccharides containing fourteen sugars, including two GlcNAcs, nine mannoses and three glucoses. Once assembled, the oligosaccharide is transferred from the lipid to nascent proteins by oligosaccharyltransferases. The assembly of dolichol-linked oligosaccharides begins on the cytosolic side of the endoplasmic reticulum membrane and finishes in its lumen. RFT1 could mediate the translocation of the cytosolically oriented intermediate DolPP-GlcNAc2Man5, produced by ALG11, into the ER lumen where dolichol-linked oligosaccharides assembly continues. However, the intramembrane lipid transporter activity could not be confirmed in vitro.</text>
</comment>
<feature type="transmembrane region" description="Helical" evidence="10">
    <location>
        <begin position="119"/>
        <end position="141"/>
    </location>
</feature>
<evidence type="ECO:0000256" key="11">
    <source>
        <dbReference type="SAM" id="MobiDB-lite"/>
    </source>
</evidence>
<dbReference type="GO" id="GO:0005789">
    <property type="term" value="C:endoplasmic reticulum membrane"/>
    <property type="evidence" value="ECO:0007669"/>
    <property type="project" value="UniProtKB-SubCell"/>
</dbReference>
<evidence type="ECO:0000256" key="8">
    <source>
        <dbReference type="ARBA" id="ARBA00044793"/>
    </source>
</evidence>
<dbReference type="OrthoDB" id="9979195at2759"/>
<evidence type="ECO:0000256" key="5">
    <source>
        <dbReference type="ARBA" id="ARBA00022824"/>
    </source>
</evidence>
<feature type="transmembrane region" description="Helical" evidence="10">
    <location>
        <begin position="447"/>
        <end position="464"/>
    </location>
</feature>
<dbReference type="AlphaFoldDB" id="A0A072PKN0"/>
<evidence type="ECO:0000256" key="2">
    <source>
        <dbReference type="ARBA" id="ARBA00004922"/>
    </source>
</evidence>
<feature type="transmembrane region" description="Helical" evidence="10">
    <location>
        <begin position="43"/>
        <end position="61"/>
    </location>
</feature>
<reference evidence="12 13" key="1">
    <citation type="submission" date="2013-03" db="EMBL/GenBank/DDBJ databases">
        <title>The Genome Sequence of Exophiala aquamarina CBS 119918.</title>
        <authorList>
            <consortium name="The Broad Institute Genomics Platform"/>
            <person name="Cuomo C."/>
            <person name="de Hoog S."/>
            <person name="Gorbushina A."/>
            <person name="Walker B."/>
            <person name="Young S.K."/>
            <person name="Zeng Q."/>
            <person name="Gargeya S."/>
            <person name="Fitzgerald M."/>
            <person name="Haas B."/>
            <person name="Abouelleil A."/>
            <person name="Allen A.W."/>
            <person name="Alvarado L."/>
            <person name="Arachchi H.M."/>
            <person name="Berlin A.M."/>
            <person name="Chapman S.B."/>
            <person name="Gainer-Dewar J."/>
            <person name="Goldberg J."/>
            <person name="Griggs A."/>
            <person name="Gujja S."/>
            <person name="Hansen M."/>
            <person name="Howarth C."/>
            <person name="Imamovic A."/>
            <person name="Ireland A."/>
            <person name="Larimer J."/>
            <person name="McCowan C."/>
            <person name="Murphy C."/>
            <person name="Pearson M."/>
            <person name="Poon T.W."/>
            <person name="Priest M."/>
            <person name="Roberts A."/>
            <person name="Saif S."/>
            <person name="Shea T."/>
            <person name="Sisk P."/>
            <person name="Sykes S."/>
            <person name="Wortman J."/>
            <person name="Nusbaum C."/>
            <person name="Birren B."/>
        </authorList>
    </citation>
    <scope>NUCLEOTIDE SEQUENCE [LARGE SCALE GENOMIC DNA]</scope>
    <source>
        <strain evidence="12 13">CBS 119918</strain>
    </source>
</reference>
<feature type="transmembrane region" description="Helical" evidence="10">
    <location>
        <begin position="476"/>
        <end position="495"/>
    </location>
</feature>
<keyword evidence="5 10" id="KW-0256">Endoplasmic reticulum</keyword>
<evidence type="ECO:0000313" key="13">
    <source>
        <dbReference type="Proteomes" id="UP000027920"/>
    </source>
</evidence>
<dbReference type="EMBL" id="AMGV01000003">
    <property type="protein sequence ID" value="KEF60267.1"/>
    <property type="molecule type" value="Genomic_DNA"/>
</dbReference>
<comment type="caution">
    <text evidence="12">The sequence shown here is derived from an EMBL/GenBank/DDBJ whole genome shotgun (WGS) entry which is preliminary data.</text>
</comment>
<comment type="similarity">
    <text evidence="3 10">Belongs to the RFT1 family.</text>
</comment>
<dbReference type="InterPro" id="IPR007594">
    <property type="entry name" value="RFT1"/>
</dbReference>
<comment type="pathway">
    <text evidence="2">Protein modification; protein glycosylation.</text>
</comment>
<keyword evidence="10" id="KW-0813">Transport</keyword>
<keyword evidence="7 10" id="KW-0472">Membrane</keyword>
<dbReference type="Proteomes" id="UP000027920">
    <property type="component" value="Unassembled WGS sequence"/>
</dbReference>
<evidence type="ECO:0000256" key="6">
    <source>
        <dbReference type="ARBA" id="ARBA00022989"/>
    </source>
</evidence>
<sequence>MATPDTSVWPGSGTLLLIFIQVASRALTFIGNQFLLRFLSPTLLGISIQLDLVSTTSLYFARDSLRVALQRQVPVAPSPTSPASGDEDDSNKGESTAVRKNQRGQNQQRSQASLQGQMVVNLSYLTILLGLLISMVFGYSYLASAPTEALSSSHFTLSFRIYAFATLVELLAEPAFLFIQQNALYKERAGAETAAAMARCLTACAVAALGHRKRWDPSILPFAAGQAAYSIVLLALYLLPTLKSARRDNFSLVPARLGTSALASNDPNHLDMFPKYLLFLSGTMYMQSIFKLLLTQGDALILSFLSTLADQGGFALASNYGGLLARLVFQPVEESSRNAFGRLLSPDSNRPKKAEVENPDVSQYRAALEYLTNILHFYLILALPLVTLAPYILPLGVRHILSATWYTPSTAILLSTYCYYIPFMAVNGILDAFVTSVATPAELRRQSLWMVACTAVYGGAAWLLLTKSGLGASGLIWANMVNMALRIMWSLWFIAGWTGENGGAMYDQFLREALPSTTSIAMSGAIVLGLRMSVTTTESFTREVFGILSAGTALLGSTM</sequence>
<accession>A0A072PKN0</accession>
<feature type="transmembrane region" description="Helical" evidence="10">
    <location>
        <begin position="405"/>
        <end position="426"/>
    </location>
</feature>
<feature type="region of interest" description="Disordered" evidence="11">
    <location>
        <begin position="75"/>
        <end position="110"/>
    </location>
</feature>
<dbReference type="GeneID" id="25280044"/>
<evidence type="ECO:0000256" key="3">
    <source>
        <dbReference type="ARBA" id="ARBA00010288"/>
    </source>
</evidence>
<evidence type="ECO:0000256" key="10">
    <source>
        <dbReference type="RuleBase" id="RU365067"/>
    </source>
</evidence>
<evidence type="ECO:0000256" key="4">
    <source>
        <dbReference type="ARBA" id="ARBA00022692"/>
    </source>
</evidence>
<dbReference type="PANTHER" id="PTHR13117">
    <property type="entry name" value="ENDOPLASMIC RETICULUM MULTISPAN TRANSMEMBRANE PROTEIN-RELATED"/>
    <property type="match status" value="1"/>
</dbReference>
<dbReference type="PANTHER" id="PTHR13117:SF5">
    <property type="entry name" value="PROTEIN RFT1 HOMOLOG"/>
    <property type="match status" value="1"/>
</dbReference>
<feature type="transmembrane region" description="Helical" evidence="10">
    <location>
        <begin position="219"/>
        <end position="239"/>
    </location>
</feature>
<evidence type="ECO:0000256" key="1">
    <source>
        <dbReference type="ARBA" id="ARBA00004477"/>
    </source>
</evidence>